<dbReference type="GO" id="GO:0016712">
    <property type="term" value="F:oxidoreductase activity, acting on paired donors, with incorporation or reduction of molecular oxygen, reduced flavin or flavoprotein as one donor, and incorporation of one atom of oxygen"/>
    <property type="evidence" value="ECO:0007669"/>
    <property type="project" value="TreeGrafter"/>
</dbReference>
<keyword evidence="8" id="KW-0256">Endoplasmic reticulum</keyword>
<evidence type="ECO:0000256" key="15">
    <source>
        <dbReference type="SAM" id="Phobius"/>
    </source>
</evidence>
<keyword evidence="12" id="KW-0503">Monooxygenase</keyword>
<dbReference type="Proteomes" id="UP000694867">
    <property type="component" value="Unplaced"/>
</dbReference>
<comment type="function">
    <text evidence="2">May be involved in the metabolism of insect hormones and in the breakdown of synthetic insecticides.</text>
</comment>
<evidence type="ECO:0000256" key="14">
    <source>
        <dbReference type="PIRSR" id="PIRSR602401-1"/>
    </source>
</evidence>
<dbReference type="GO" id="GO:0020037">
    <property type="term" value="F:heme binding"/>
    <property type="evidence" value="ECO:0007669"/>
    <property type="project" value="InterPro"/>
</dbReference>
<evidence type="ECO:0000313" key="17">
    <source>
        <dbReference type="RefSeq" id="XP_018496574.1"/>
    </source>
</evidence>
<dbReference type="InterPro" id="IPR036396">
    <property type="entry name" value="Cyt_P450_sf"/>
</dbReference>
<sequence length="500" mass="57934">MWSFFAVFLVTYFLLHYLSWKKYLEDGKNARRHPPSFYGLPILGCLPFFVVKKLRIRLLRKLTENPSLPVFRTRFLGLGEDVVFINGLKPVQEAFRNNDILGREWPVGFHDVAEEIFGGVKPFFLLQGDEWRIQKRFLIHALKDLGGYGKSTVLERVVTDELDTLSGELRKTAGEPVFVDQLLGQSMFNNIVSFVRGGRVDYRTLSDRNYANVICGSFRFADKILAVCVPRFVFQFLKQFEIFGIKAYVRVANAIKKRFADEFEQHKSTFNPDEPRDLIDCYVGASLEDPDNSYVRHMFGMLSSILLAGSHTLQITIDYLLQLAAHYPEYQLRIQNEIAEFIGKETPTYSDIEKLHFVRAFITERHRYFTLTPIGVLRTATQDTTICGYHIAKGSLVFYNLLSAHTDPREWERPHEFMPERFLDESGCYRKDNNVMPFAQGRRACPGESMGEQETFLYFVTLLQRFNVRPAEGKTIKLAQNEGWFAELPIRQEIRMIARS</sequence>
<evidence type="ECO:0000256" key="7">
    <source>
        <dbReference type="ARBA" id="ARBA00022723"/>
    </source>
</evidence>
<comment type="subcellular location">
    <subcellularLocation>
        <location evidence="4">Endoplasmic reticulum membrane</location>
        <topology evidence="4">Peripheral membrane protein</topology>
    </subcellularLocation>
    <subcellularLocation>
        <location evidence="3">Microsome membrane</location>
        <topology evidence="3">Peripheral membrane protein</topology>
    </subcellularLocation>
</comment>
<dbReference type="KEGG" id="goe:108864819"/>
<dbReference type="InterPro" id="IPR050182">
    <property type="entry name" value="Cytochrome_P450_fam2"/>
</dbReference>
<gene>
    <name evidence="17" type="primary">LOC108864819</name>
</gene>
<evidence type="ECO:0000256" key="9">
    <source>
        <dbReference type="ARBA" id="ARBA00022848"/>
    </source>
</evidence>
<dbReference type="Gene3D" id="1.10.630.10">
    <property type="entry name" value="Cytochrome P450"/>
    <property type="match status" value="1"/>
</dbReference>
<dbReference type="PANTHER" id="PTHR24300:SF375">
    <property type="entry name" value="CYTOCHROME P450 FAMILY"/>
    <property type="match status" value="1"/>
</dbReference>
<dbReference type="GO" id="GO:0005789">
    <property type="term" value="C:endoplasmic reticulum membrane"/>
    <property type="evidence" value="ECO:0007669"/>
    <property type="project" value="UniProtKB-SubCell"/>
</dbReference>
<evidence type="ECO:0000313" key="16">
    <source>
        <dbReference type="Proteomes" id="UP000694867"/>
    </source>
</evidence>
<keyword evidence="15" id="KW-1133">Transmembrane helix</keyword>
<evidence type="ECO:0000256" key="6">
    <source>
        <dbReference type="ARBA" id="ARBA00022617"/>
    </source>
</evidence>
<dbReference type="PRINTS" id="PR00463">
    <property type="entry name" value="EP450I"/>
</dbReference>
<feature type="transmembrane region" description="Helical" evidence="15">
    <location>
        <begin position="37"/>
        <end position="54"/>
    </location>
</feature>
<dbReference type="GO" id="GO:0006082">
    <property type="term" value="P:organic acid metabolic process"/>
    <property type="evidence" value="ECO:0007669"/>
    <property type="project" value="TreeGrafter"/>
</dbReference>
<evidence type="ECO:0000256" key="11">
    <source>
        <dbReference type="ARBA" id="ARBA00023004"/>
    </source>
</evidence>
<feature type="binding site" description="axial binding residue" evidence="14">
    <location>
        <position position="445"/>
    </location>
    <ligand>
        <name>heme</name>
        <dbReference type="ChEBI" id="CHEBI:30413"/>
    </ligand>
    <ligandPart>
        <name>Fe</name>
        <dbReference type="ChEBI" id="CHEBI:18248"/>
    </ligandPart>
</feature>
<evidence type="ECO:0000256" key="12">
    <source>
        <dbReference type="ARBA" id="ARBA00023033"/>
    </source>
</evidence>
<keyword evidence="10" id="KW-0560">Oxidoreductase</keyword>
<dbReference type="GO" id="GO:0006805">
    <property type="term" value="P:xenobiotic metabolic process"/>
    <property type="evidence" value="ECO:0007669"/>
    <property type="project" value="TreeGrafter"/>
</dbReference>
<keyword evidence="6 14" id="KW-0349">Heme</keyword>
<name>A0AAJ7L6N9_9ACAR</name>
<reference evidence="17" key="1">
    <citation type="submission" date="2025-08" db="UniProtKB">
        <authorList>
            <consortium name="RefSeq"/>
        </authorList>
    </citation>
    <scope>IDENTIFICATION</scope>
</reference>
<organism evidence="16 17">
    <name type="scientific">Galendromus occidentalis</name>
    <name type="common">western predatory mite</name>
    <dbReference type="NCBI Taxonomy" id="34638"/>
    <lineage>
        <taxon>Eukaryota</taxon>
        <taxon>Metazoa</taxon>
        <taxon>Ecdysozoa</taxon>
        <taxon>Arthropoda</taxon>
        <taxon>Chelicerata</taxon>
        <taxon>Arachnida</taxon>
        <taxon>Acari</taxon>
        <taxon>Parasitiformes</taxon>
        <taxon>Mesostigmata</taxon>
        <taxon>Gamasina</taxon>
        <taxon>Phytoseioidea</taxon>
        <taxon>Phytoseiidae</taxon>
        <taxon>Typhlodrominae</taxon>
        <taxon>Galendromus</taxon>
    </lineage>
</organism>
<evidence type="ECO:0000256" key="5">
    <source>
        <dbReference type="ARBA" id="ARBA00010617"/>
    </source>
</evidence>
<accession>A0AAJ7L6N9</accession>
<dbReference type="SUPFAM" id="SSF48264">
    <property type="entry name" value="Cytochrome P450"/>
    <property type="match status" value="1"/>
</dbReference>
<protein>
    <submittedName>
        <fullName evidence="17">Cytochrome P450 2B4-like</fullName>
    </submittedName>
</protein>
<dbReference type="AlphaFoldDB" id="A0AAJ7L6N9"/>
<comment type="similarity">
    <text evidence="5">Belongs to the cytochrome P450 family.</text>
</comment>
<keyword evidence="9" id="KW-0492">Microsome</keyword>
<dbReference type="InterPro" id="IPR002401">
    <property type="entry name" value="Cyt_P450_E_grp-I"/>
</dbReference>
<dbReference type="Pfam" id="PF00067">
    <property type="entry name" value="p450"/>
    <property type="match status" value="1"/>
</dbReference>
<dbReference type="FunFam" id="1.10.630.10:FF:000238">
    <property type="entry name" value="Cytochrome P450 2A6"/>
    <property type="match status" value="1"/>
</dbReference>
<evidence type="ECO:0000256" key="4">
    <source>
        <dbReference type="ARBA" id="ARBA00004406"/>
    </source>
</evidence>
<dbReference type="PANTHER" id="PTHR24300">
    <property type="entry name" value="CYTOCHROME P450 508A4-RELATED"/>
    <property type="match status" value="1"/>
</dbReference>
<keyword evidence="11 14" id="KW-0408">Iron</keyword>
<evidence type="ECO:0000256" key="1">
    <source>
        <dbReference type="ARBA" id="ARBA00001971"/>
    </source>
</evidence>
<evidence type="ECO:0000256" key="3">
    <source>
        <dbReference type="ARBA" id="ARBA00004174"/>
    </source>
</evidence>
<keyword evidence="16" id="KW-1185">Reference proteome</keyword>
<evidence type="ECO:0000256" key="10">
    <source>
        <dbReference type="ARBA" id="ARBA00023002"/>
    </source>
</evidence>
<evidence type="ECO:0000256" key="13">
    <source>
        <dbReference type="ARBA" id="ARBA00023136"/>
    </source>
</evidence>
<comment type="cofactor">
    <cofactor evidence="1 14">
        <name>heme</name>
        <dbReference type="ChEBI" id="CHEBI:30413"/>
    </cofactor>
</comment>
<dbReference type="RefSeq" id="XP_018496574.1">
    <property type="nucleotide sequence ID" value="XM_018641058.1"/>
</dbReference>
<proteinExistence type="inferred from homology"/>
<keyword evidence="13 15" id="KW-0472">Membrane</keyword>
<keyword evidence="7 14" id="KW-0479">Metal-binding</keyword>
<dbReference type="InterPro" id="IPR001128">
    <property type="entry name" value="Cyt_P450"/>
</dbReference>
<evidence type="ECO:0000256" key="2">
    <source>
        <dbReference type="ARBA" id="ARBA00003690"/>
    </source>
</evidence>
<keyword evidence="15" id="KW-0812">Transmembrane</keyword>
<evidence type="ECO:0000256" key="8">
    <source>
        <dbReference type="ARBA" id="ARBA00022824"/>
    </source>
</evidence>
<dbReference type="GO" id="GO:0005506">
    <property type="term" value="F:iron ion binding"/>
    <property type="evidence" value="ECO:0007669"/>
    <property type="project" value="InterPro"/>
</dbReference>
<dbReference type="GeneID" id="108864819"/>